<name>A0A5J5BDN4_9ASTE</name>
<feature type="region of interest" description="Disordered" evidence="1">
    <location>
        <begin position="46"/>
        <end position="87"/>
    </location>
</feature>
<accession>A0A5J5BDN4</accession>
<sequence length="253" mass="28674">MDTHSKTNVEFRNEVNEALARHELSFDQMNSVLQAVLIELQTLRTSRNQNPNSSDINPFAPEGSSHPHTSRSLTSNGQPQHHLKLSFPRFDGNDPTGWVYKAEQYFDFKDIAPAQQVQLASFHVEGIALQWHRWLNKLRGPLTWGEFIKAMLLCFGPTEYEDPSESLTRLQDDIRIDIKIKQPHTLANAIGVTRLIEERNQLQKKPSPPARSSPTMMAPRAPTNLATSILGPPPFQRTNPPPTSFHRITNQEA</sequence>
<evidence type="ECO:0000313" key="3">
    <source>
        <dbReference type="Proteomes" id="UP000325577"/>
    </source>
</evidence>
<gene>
    <name evidence="2" type="ORF">F0562_025200</name>
</gene>
<feature type="compositionally biased region" description="Polar residues" evidence="1">
    <location>
        <begin position="46"/>
        <end position="56"/>
    </location>
</feature>
<evidence type="ECO:0000256" key="1">
    <source>
        <dbReference type="SAM" id="MobiDB-lite"/>
    </source>
</evidence>
<dbReference type="Proteomes" id="UP000325577">
    <property type="component" value="Linkage Group LG13"/>
</dbReference>
<proteinExistence type="predicted"/>
<dbReference type="OrthoDB" id="2013610at2759"/>
<evidence type="ECO:0008006" key="4">
    <source>
        <dbReference type="Google" id="ProtNLM"/>
    </source>
</evidence>
<reference evidence="2 3" key="1">
    <citation type="submission" date="2019-09" db="EMBL/GenBank/DDBJ databases">
        <title>A chromosome-level genome assembly of the Chinese tupelo Nyssa sinensis.</title>
        <authorList>
            <person name="Yang X."/>
            <person name="Kang M."/>
            <person name="Yang Y."/>
            <person name="Xiong H."/>
            <person name="Wang M."/>
            <person name="Zhang Z."/>
            <person name="Wang Z."/>
            <person name="Wu H."/>
            <person name="Ma T."/>
            <person name="Liu J."/>
            <person name="Xi Z."/>
        </authorList>
    </citation>
    <scope>NUCLEOTIDE SEQUENCE [LARGE SCALE GENOMIC DNA]</scope>
    <source>
        <strain evidence="2">J267</strain>
        <tissue evidence="2">Leaf</tissue>
    </source>
</reference>
<dbReference type="AlphaFoldDB" id="A0A5J5BDN4"/>
<evidence type="ECO:0000313" key="2">
    <source>
        <dbReference type="EMBL" id="KAA8541193.1"/>
    </source>
</evidence>
<protein>
    <recommendedName>
        <fullName evidence="4">Retrotransposon gag domain-containing protein</fullName>
    </recommendedName>
</protein>
<dbReference type="EMBL" id="CM018036">
    <property type="protein sequence ID" value="KAA8541193.1"/>
    <property type="molecule type" value="Genomic_DNA"/>
</dbReference>
<feature type="compositionally biased region" description="Pro residues" evidence="1">
    <location>
        <begin position="231"/>
        <end position="243"/>
    </location>
</feature>
<organism evidence="2 3">
    <name type="scientific">Nyssa sinensis</name>
    <dbReference type="NCBI Taxonomy" id="561372"/>
    <lineage>
        <taxon>Eukaryota</taxon>
        <taxon>Viridiplantae</taxon>
        <taxon>Streptophyta</taxon>
        <taxon>Embryophyta</taxon>
        <taxon>Tracheophyta</taxon>
        <taxon>Spermatophyta</taxon>
        <taxon>Magnoliopsida</taxon>
        <taxon>eudicotyledons</taxon>
        <taxon>Gunneridae</taxon>
        <taxon>Pentapetalae</taxon>
        <taxon>asterids</taxon>
        <taxon>Cornales</taxon>
        <taxon>Nyssaceae</taxon>
        <taxon>Nyssa</taxon>
    </lineage>
</organism>
<feature type="compositionally biased region" description="Polar residues" evidence="1">
    <location>
        <begin position="66"/>
        <end position="79"/>
    </location>
</feature>
<feature type="region of interest" description="Disordered" evidence="1">
    <location>
        <begin position="199"/>
        <end position="253"/>
    </location>
</feature>
<keyword evidence="3" id="KW-1185">Reference proteome</keyword>